<dbReference type="AlphaFoldDB" id="A0AAD4KNE4"/>
<dbReference type="RefSeq" id="XP_046068973.1">
    <property type="nucleotide sequence ID" value="XM_046213130.1"/>
</dbReference>
<organism evidence="1 2">
    <name type="scientific">Talaromyces proteolyticus</name>
    <dbReference type="NCBI Taxonomy" id="1131652"/>
    <lineage>
        <taxon>Eukaryota</taxon>
        <taxon>Fungi</taxon>
        <taxon>Dikarya</taxon>
        <taxon>Ascomycota</taxon>
        <taxon>Pezizomycotina</taxon>
        <taxon>Eurotiomycetes</taxon>
        <taxon>Eurotiomycetidae</taxon>
        <taxon>Eurotiales</taxon>
        <taxon>Trichocomaceae</taxon>
        <taxon>Talaromyces</taxon>
        <taxon>Talaromyces sect. Bacilispori</taxon>
    </lineage>
</organism>
<accession>A0AAD4KNE4</accession>
<dbReference type="Proteomes" id="UP001201262">
    <property type="component" value="Unassembled WGS sequence"/>
</dbReference>
<evidence type="ECO:0000313" key="1">
    <source>
        <dbReference type="EMBL" id="KAH8693100.1"/>
    </source>
</evidence>
<sequence length="158" mass="17170">MMAQRGWAGEAWPLAGGRCCRGWAASQSKQGAGQPGVPSFLTAPVRRQRRINWRGGCARAHWVLGGSKRPMINKRTLTGITSIQEDIRPQPPHIWRAIPAPLLQPHHSRPHQLINSLAFCTCLLAASLGKPGSRDISIGIDMRSASIIANTVLLSNTI</sequence>
<dbReference type="GeneID" id="70243417"/>
<comment type="caution">
    <text evidence="1">The sequence shown here is derived from an EMBL/GenBank/DDBJ whole genome shotgun (WGS) entry which is preliminary data.</text>
</comment>
<evidence type="ECO:0000313" key="2">
    <source>
        <dbReference type="Proteomes" id="UP001201262"/>
    </source>
</evidence>
<dbReference type="EMBL" id="JAJTJA010000010">
    <property type="protein sequence ID" value="KAH8693100.1"/>
    <property type="molecule type" value="Genomic_DNA"/>
</dbReference>
<name>A0AAD4KNE4_9EURO</name>
<gene>
    <name evidence="1" type="ORF">BGW36DRAFT_34264</name>
</gene>
<keyword evidence="2" id="KW-1185">Reference proteome</keyword>
<reference evidence="1" key="1">
    <citation type="submission" date="2021-12" db="EMBL/GenBank/DDBJ databases">
        <title>Convergent genome expansion in fungi linked to evolution of root-endophyte symbiosis.</title>
        <authorList>
            <consortium name="DOE Joint Genome Institute"/>
            <person name="Ke Y.-H."/>
            <person name="Bonito G."/>
            <person name="Liao H.-L."/>
            <person name="Looney B."/>
            <person name="Rojas-Flechas A."/>
            <person name="Nash J."/>
            <person name="Hameed K."/>
            <person name="Schadt C."/>
            <person name="Martin F."/>
            <person name="Crous P.W."/>
            <person name="Miettinen O."/>
            <person name="Magnuson J.K."/>
            <person name="Labbe J."/>
            <person name="Jacobson D."/>
            <person name="Doktycz M.J."/>
            <person name="Veneault-Fourrey C."/>
            <person name="Kuo A."/>
            <person name="Mondo S."/>
            <person name="Calhoun S."/>
            <person name="Riley R."/>
            <person name="Ohm R."/>
            <person name="LaButti K."/>
            <person name="Andreopoulos B."/>
            <person name="Pangilinan J."/>
            <person name="Nolan M."/>
            <person name="Tritt A."/>
            <person name="Clum A."/>
            <person name="Lipzen A."/>
            <person name="Daum C."/>
            <person name="Barry K."/>
            <person name="Grigoriev I.V."/>
            <person name="Vilgalys R."/>
        </authorList>
    </citation>
    <scope>NUCLEOTIDE SEQUENCE</scope>
    <source>
        <strain evidence="1">PMI_201</strain>
    </source>
</reference>
<proteinExistence type="predicted"/>
<protein>
    <submittedName>
        <fullName evidence="1">Uncharacterized protein</fullName>
    </submittedName>
</protein>